<dbReference type="EMBL" id="CP009286">
    <property type="protein sequence ID" value="AIQ62576.1"/>
    <property type="molecule type" value="Genomic_DNA"/>
</dbReference>
<dbReference type="GO" id="GO:0016779">
    <property type="term" value="F:nucleotidyltransferase activity"/>
    <property type="evidence" value="ECO:0007669"/>
    <property type="project" value="UniProtKB-KW"/>
</dbReference>
<dbReference type="KEGG" id="pste:PSTEL_05135"/>
<sequence>MHKDLVSAFGKVVDILKRDERCKGGWHYGSATRGGEDGYSDFDPVFLVEDRDFEAFAADVPKVLAAAADELLVFWGESFNDAHFKNYCSIMRLGENLHQFDFFIINAGYPEAWMCRQHCKGCTRDHIIFDRTGEVGEFLSRGYRPDNNIPDAVRAMDTYWFHTEMLIKYFNRRDLFKLIKNVDVLFHAHVDLLLSRYDNLDWGAWESRVKHCVPEEKQEHLKAYFVPAEYGELEAAIRKAMVLFHEDPVDICRELGIAYPESVPRQVMAYFGRRLSEDDTSPDSGWNVSA</sequence>
<dbReference type="Gene3D" id="1.20.120.330">
    <property type="entry name" value="Nucleotidyltransferases domain 2"/>
    <property type="match status" value="1"/>
</dbReference>
<gene>
    <name evidence="1" type="ORF">PSTEL_05135</name>
</gene>
<keyword evidence="1" id="KW-0808">Transferase</keyword>
<dbReference type="STRING" id="169760.PSTEL_05135"/>
<accession>A0A089LM14</accession>
<dbReference type="Gene3D" id="3.30.460.10">
    <property type="entry name" value="Beta Polymerase, domain 2"/>
    <property type="match status" value="1"/>
</dbReference>
<protein>
    <submittedName>
        <fullName evidence="1">Adenylyltransferase</fullName>
    </submittedName>
</protein>
<dbReference type="AlphaFoldDB" id="A0A089LM14"/>
<dbReference type="HOGENOM" id="CLU_985871_0_0_9"/>
<evidence type="ECO:0000313" key="1">
    <source>
        <dbReference type="EMBL" id="AIQ62576.1"/>
    </source>
</evidence>
<keyword evidence="1" id="KW-0548">Nucleotidyltransferase</keyword>
<dbReference type="RefSeq" id="WP_038693872.1">
    <property type="nucleotide sequence ID" value="NZ_CP009286.1"/>
</dbReference>
<evidence type="ECO:0000313" key="2">
    <source>
        <dbReference type="Proteomes" id="UP000029507"/>
    </source>
</evidence>
<name>A0A089LM14_9BACL</name>
<reference evidence="1 2" key="1">
    <citation type="submission" date="2014-08" db="EMBL/GenBank/DDBJ databases">
        <title>Comparative genomics of the Paenibacillus odorifer group.</title>
        <authorList>
            <person name="den Bakker H.C."/>
            <person name="Tsai Y.-C."/>
            <person name="Martin N."/>
            <person name="Korlach J."/>
            <person name="Wiedmann M."/>
        </authorList>
    </citation>
    <scope>NUCLEOTIDE SEQUENCE [LARGE SCALE GENOMIC DNA]</scope>
    <source>
        <strain evidence="1 2">DSM 14472</strain>
    </source>
</reference>
<keyword evidence="2" id="KW-1185">Reference proteome</keyword>
<dbReference type="SUPFAM" id="SSF81631">
    <property type="entry name" value="PAP/OAS1 substrate-binding domain"/>
    <property type="match status" value="1"/>
</dbReference>
<dbReference type="OrthoDB" id="2547773at2"/>
<proteinExistence type="predicted"/>
<dbReference type="SUPFAM" id="SSF81301">
    <property type="entry name" value="Nucleotidyltransferase"/>
    <property type="match status" value="1"/>
</dbReference>
<organism evidence="1 2">
    <name type="scientific">Paenibacillus stellifer</name>
    <dbReference type="NCBI Taxonomy" id="169760"/>
    <lineage>
        <taxon>Bacteria</taxon>
        <taxon>Bacillati</taxon>
        <taxon>Bacillota</taxon>
        <taxon>Bacilli</taxon>
        <taxon>Bacillales</taxon>
        <taxon>Paenibacillaceae</taxon>
        <taxon>Paenibacillus</taxon>
    </lineage>
</organism>
<dbReference type="Proteomes" id="UP000029507">
    <property type="component" value="Chromosome"/>
</dbReference>
<dbReference type="InterPro" id="IPR043519">
    <property type="entry name" value="NT_sf"/>
</dbReference>